<name>A0AAF0TGM0_SOLVR</name>
<accession>A0AAF0TGM0</accession>
<dbReference type="PROSITE" id="PS50994">
    <property type="entry name" value="INTEGRASE"/>
    <property type="match status" value="1"/>
</dbReference>
<organism evidence="2 3">
    <name type="scientific">Solanum verrucosum</name>
    <dbReference type="NCBI Taxonomy" id="315347"/>
    <lineage>
        <taxon>Eukaryota</taxon>
        <taxon>Viridiplantae</taxon>
        <taxon>Streptophyta</taxon>
        <taxon>Embryophyta</taxon>
        <taxon>Tracheophyta</taxon>
        <taxon>Spermatophyta</taxon>
        <taxon>Magnoliopsida</taxon>
        <taxon>eudicotyledons</taxon>
        <taxon>Gunneridae</taxon>
        <taxon>Pentapetalae</taxon>
        <taxon>asterids</taxon>
        <taxon>lamiids</taxon>
        <taxon>Solanales</taxon>
        <taxon>Solanaceae</taxon>
        <taxon>Solanoideae</taxon>
        <taxon>Solaneae</taxon>
        <taxon>Solanum</taxon>
    </lineage>
</organism>
<sequence length="272" mass="31444">MISMDFITGLPRFRRQHDSIWVIVDRMTKSAHFLPVKTTHSAEDYAKLYIQEVKGLGSKVNLSTAFHPQTDGQAKRTIQTLEDILRACVIDFKGYWDDHLPLIEFAYNNSYYSSIQMAPYEALYGRRCRSPIGWFEVGEARLIGPDLVHQAMEKVSPMKVVMRFGKKGKLSPRYIGPYRISKRMGNVAYELELPQELVVVHPVFHISMLKKCMGDPSLIIPTENIEIKDSLSYEKIPVQILDRQVHKLRTKEVASVRVLWRNQFVEEATWEA</sequence>
<dbReference type="PANTHER" id="PTHR46148">
    <property type="entry name" value="CHROMO DOMAIN-CONTAINING PROTEIN"/>
    <property type="match status" value="1"/>
</dbReference>
<keyword evidence="3" id="KW-1185">Reference proteome</keyword>
<proteinExistence type="predicted"/>
<dbReference type="GO" id="GO:0003676">
    <property type="term" value="F:nucleic acid binding"/>
    <property type="evidence" value="ECO:0007669"/>
    <property type="project" value="InterPro"/>
</dbReference>
<feature type="domain" description="Integrase catalytic" evidence="1">
    <location>
        <begin position="1"/>
        <end position="127"/>
    </location>
</feature>
<dbReference type="InterPro" id="IPR012337">
    <property type="entry name" value="RNaseH-like_sf"/>
</dbReference>
<reference evidence="2" key="1">
    <citation type="submission" date="2023-08" db="EMBL/GenBank/DDBJ databases">
        <title>A de novo genome assembly of Solanum verrucosum Schlechtendal, a Mexican diploid species geographically isolated from the other diploid A-genome species in potato relatives.</title>
        <authorList>
            <person name="Hosaka K."/>
        </authorList>
    </citation>
    <scope>NUCLEOTIDE SEQUENCE</scope>
    <source>
        <tissue evidence="2">Young leaves</tissue>
    </source>
</reference>
<evidence type="ECO:0000313" key="3">
    <source>
        <dbReference type="Proteomes" id="UP001234989"/>
    </source>
</evidence>
<dbReference type="SUPFAM" id="SSF53098">
    <property type="entry name" value="Ribonuclease H-like"/>
    <property type="match status" value="1"/>
</dbReference>
<dbReference type="Proteomes" id="UP001234989">
    <property type="component" value="Chromosome 3"/>
</dbReference>
<dbReference type="PANTHER" id="PTHR46148:SF56">
    <property type="entry name" value="RETROTRANSPOSON PROTEIN"/>
    <property type="match status" value="1"/>
</dbReference>
<dbReference type="EMBL" id="CP133614">
    <property type="protein sequence ID" value="WMV19777.1"/>
    <property type="molecule type" value="Genomic_DNA"/>
</dbReference>
<protein>
    <recommendedName>
        <fullName evidence="1">Integrase catalytic domain-containing protein</fullName>
    </recommendedName>
</protein>
<gene>
    <name evidence="2" type="ORF">MTR67_013162</name>
</gene>
<dbReference type="AlphaFoldDB" id="A0AAF0TGM0"/>
<dbReference type="GO" id="GO:0015074">
    <property type="term" value="P:DNA integration"/>
    <property type="evidence" value="ECO:0007669"/>
    <property type="project" value="InterPro"/>
</dbReference>
<evidence type="ECO:0000259" key="1">
    <source>
        <dbReference type="PROSITE" id="PS50994"/>
    </source>
</evidence>
<dbReference type="InterPro" id="IPR001584">
    <property type="entry name" value="Integrase_cat-core"/>
</dbReference>
<dbReference type="Pfam" id="PF24626">
    <property type="entry name" value="SH3_Tf2-1"/>
    <property type="match status" value="1"/>
</dbReference>
<evidence type="ECO:0000313" key="2">
    <source>
        <dbReference type="EMBL" id="WMV19777.1"/>
    </source>
</evidence>
<dbReference type="InterPro" id="IPR056924">
    <property type="entry name" value="SH3_Tf2-1"/>
</dbReference>
<dbReference type="InterPro" id="IPR036397">
    <property type="entry name" value="RNaseH_sf"/>
</dbReference>
<dbReference type="Gene3D" id="3.30.420.10">
    <property type="entry name" value="Ribonuclease H-like superfamily/Ribonuclease H"/>
    <property type="match status" value="1"/>
</dbReference>